<comment type="caution">
    <text evidence="2">The sequence shown here is derived from an EMBL/GenBank/DDBJ whole genome shotgun (WGS) entry which is preliminary data.</text>
</comment>
<feature type="domain" description="Arginine repressor DNA-binding" evidence="1">
    <location>
        <begin position="151"/>
        <end position="199"/>
    </location>
</feature>
<name>A0A9W4SAN6_9GLOM</name>
<dbReference type="Proteomes" id="UP001153678">
    <property type="component" value="Unassembled WGS sequence"/>
</dbReference>
<protein>
    <submittedName>
        <fullName evidence="2">10692_t:CDS:1</fullName>
    </submittedName>
</protein>
<keyword evidence="3" id="KW-1185">Reference proteome</keyword>
<dbReference type="OrthoDB" id="2266637at2759"/>
<sequence length="269" mass="31804">MKNNLNNVKKQSEEKELEKYLQELEDPNYQGLVSQGLPEDPTPLEQAKYEICQNIIRYKRVNNLSTEKLAKQIHLTSGETEEILYCYIDNFTLDRLVNYASQIFKPLEVKIQRHKKDDKRRKLHVTHQGIGRTPKTRRNPVLEKLLRHYISLLKKRDISTQQEIADRIFQETGQKISQPTISRYLKKRKVTHKKINYHYAEQLNHPEKIAKFIEKIPYLSQSPVLAIDECSFHLNEVPRYSYAEKGKRANHRKPSQKGENHTLIFCVQN</sequence>
<dbReference type="InterPro" id="IPR010982">
    <property type="entry name" value="Lambda_DNA-bd_dom_sf"/>
</dbReference>
<dbReference type="Pfam" id="PF01316">
    <property type="entry name" value="Arg_repressor"/>
    <property type="match status" value="1"/>
</dbReference>
<dbReference type="SUPFAM" id="SSF46785">
    <property type="entry name" value="Winged helix' DNA-binding domain"/>
    <property type="match status" value="1"/>
</dbReference>
<proteinExistence type="predicted"/>
<dbReference type="Gene3D" id="1.10.10.10">
    <property type="entry name" value="Winged helix-like DNA-binding domain superfamily/Winged helix DNA-binding domain"/>
    <property type="match status" value="1"/>
</dbReference>
<dbReference type="GO" id="GO:0003700">
    <property type="term" value="F:DNA-binding transcription factor activity"/>
    <property type="evidence" value="ECO:0007669"/>
    <property type="project" value="InterPro"/>
</dbReference>
<dbReference type="EMBL" id="CAMKVN010000036">
    <property type="protein sequence ID" value="CAI2162406.1"/>
    <property type="molecule type" value="Genomic_DNA"/>
</dbReference>
<dbReference type="GO" id="GO:0003677">
    <property type="term" value="F:DNA binding"/>
    <property type="evidence" value="ECO:0007669"/>
    <property type="project" value="InterPro"/>
</dbReference>
<accession>A0A9W4SAN6</accession>
<dbReference type="GO" id="GO:0006525">
    <property type="term" value="P:arginine metabolic process"/>
    <property type="evidence" value="ECO:0007669"/>
    <property type="project" value="InterPro"/>
</dbReference>
<dbReference type="AlphaFoldDB" id="A0A9W4SAN6"/>
<organism evidence="2 3">
    <name type="scientific">Funneliformis geosporum</name>
    <dbReference type="NCBI Taxonomy" id="1117311"/>
    <lineage>
        <taxon>Eukaryota</taxon>
        <taxon>Fungi</taxon>
        <taxon>Fungi incertae sedis</taxon>
        <taxon>Mucoromycota</taxon>
        <taxon>Glomeromycotina</taxon>
        <taxon>Glomeromycetes</taxon>
        <taxon>Glomerales</taxon>
        <taxon>Glomeraceae</taxon>
        <taxon>Funneliformis</taxon>
    </lineage>
</organism>
<dbReference type="InterPro" id="IPR020900">
    <property type="entry name" value="Arg_repress_DNA-bd"/>
</dbReference>
<feature type="non-terminal residue" evidence="2">
    <location>
        <position position="1"/>
    </location>
</feature>
<reference evidence="2" key="1">
    <citation type="submission" date="2022-08" db="EMBL/GenBank/DDBJ databases">
        <authorList>
            <person name="Kallberg Y."/>
            <person name="Tangrot J."/>
            <person name="Rosling A."/>
        </authorList>
    </citation>
    <scope>NUCLEOTIDE SEQUENCE</scope>
    <source>
        <strain evidence="2">Wild A</strain>
    </source>
</reference>
<dbReference type="InterPro" id="IPR036390">
    <property type="entry name" value="WH_DNA-bd_sf"/>
</dbReference>
<gene>
    <name evidence="2" type="ORF">FWILDA_LOCUS540</name>
</gene>
<evidence type="ECO:0000313" key="3">
    <source>
        <dbReference type="Proteomes" id="UP001153678"/>
    </source>
</evidence>
<dbReference type="InterPro" id="IPR036388">
    <property type="entry name" value="WH-like_DNA-bd_sf"/>
</dbReference>
<dbReference type="Gene3D" id="1.10.260.40">
    <property type="entry name" value="lambda repressor-like DNA-binding domains"/>
    <property type="match status" value="1"/>
</dbReference>
<evidence type="ECO:0000259" key="1">
    <source>
        <dbReference type="Pfam" id="PF01316"/>
    </source>
</evidence>
<evidence type="ECO:0000313" key="2">
    <source>
        <dbReference type="EMBL" id="CAI2162406.1"/>
    </source>
</evidence>